<evidence type="ECO:0000256" key="2">
    <source>
        <dbReference type="ARBA" id="ARBA00007400"/>
    </source>
</evidence>
<proteinExistence type="inferred from homology"/>
<comment type="caution">
    <text evidence="5">The sequence shown here is derived from an EMBL/GenBank/DDBJ whole genome shotgun (WGS) entry which is preliminary data.</text>
</comment>
<dbReference type="InterPro" id="IPR002656">
    <property type="entry name" value="Acyl_transf_3_dom"/>
</dbReference>
<protein>
    <submittedName>
        <fullName evidence="5">Arginine/ornithine antiporter ArcD</fullName>
    </submittedName>
</protein>
<feature type="transmembrane region" description="Helical" evidence="3">
    <location>
        <begin position="166"/>
        <end position="184"/>
    </location>
</feature>
<feature type="transmembrane region" description="Helical" evidence="3">
    <location>
        <begin position="190"/>
        <end position="206"/>
    </location>
</feature>
<feature type="transmembrane region" description="Helical" evidence="3">
    <location>
        <begin position="73"/>
        <end position="93"/>
    </location>
</feature>
<dbReference type="GO" id="GO:0016747">
    <property type="term" value="F:acyltransferase activity, transferring groups other than amino-acyl groups"/>
    <property type="evidence" value="ECO:0007669"/>
    <property type="project" value="InterPro"/>
</dbReference>
<evidence type="ECO:0000259" key="4">
    <source>
        <dbReference type="Pfam" id="PF01757"/>
    </source>
</evidence>
<feature type="transmembrane region" description="Helical" evidence="3">
    <location>
        <begin position="137"/>
        <end position="154"/>
    </location>
</feature>
<evidence type="ECO:0000313" key="5">
    <source>
        <dbReference type="EMBL" id="GAY75384.1"/>
    </source>
</evidence>
<feature type="transmembrane region" description="Helical" evidence="3">
    <location>
        <begin position="298"/>
        <end position="319"/>
    </location>
</feature>
<comment type="similarity">
    <text evidence="2">Belongs to the acyltransferase 3 family.</text>
</comment>
<feature type="transmembrane region" description="Helical" evidence="3">
    <location>
        <begin position="325"/>
        <end position="343"/>
    </location>
</feature>
<accession>A0A4Y1Z8S3</accession>
<keyword evidence="3" id="KW-0472">Membrane</keyword>
<dbReference type="Pfam" id="PF01757">
    <property type="entry name" value="Acyl_transf_3"/>
    <property type="match status" value="1"/>
</dbReference>
<gene>
    <name evidence="5" type="ORF">NBRC111894_938</name>
</gene>
<feature type="transmembrane region" description="Helical" evidence="3">
    <location>
        <begin position="105"/>
        <end position="125"/>
    </location>
</feature>
<feature type="transmembrane region" description="Helical" evidence="3">
    <location>
        <begin position="42"/>
        <end position="61"/>
    </location>
</feature>
<dbReference type="PANTHER" id="PTHR37312">
    <property type="entry name" value="MEMBRANE-BOUND ACYLTRANSFERASE YKRP-RELATED"/>
    <property type="match status" value="1"/>
</dbReference>
<name>A0A4Y1Z8S3_9BACL</name>
<dbReference type="InterPro" id="IPR052734">
    <property type="entry name" value="Nod_factor_acetyltransferase"/>
</dbReference>
<keyword evidence="3" id="KW-1133">Transmembrane helix</keyword>
<comment type="subcellular location">
    <subcellularLocation>
        <location evidence="1">Membrane</location>
    </subcellularLocation>
</comment>
<dbReference type="EMBL" id="BEXB01000005">
    <property type="protein sequence ID" value="GAY75384.1"/>
    <property type="molecule type" value="Genomic_DNA"/>
</dbReference>
<reference evidence="5 6" key="1">
    <citation type="submission" date="2017-11" db="EMBL/GenBank/DDBJ databases">
        <title>Draft Genome Sequence of Sporolactobacillus inulinus NBRC 111894 Isolated from Koso, a Japanese Sugar-Vegetable Fermented Beverage.</title>
        <authorList>
            <person name="Chiou T.Y."/>
            <person name="Oshima K."/>
            <person name="Suda W."/>
            <person name="Hattori M."/>
            <person name="Takahashi T."/>
        </authorList>
    </citation>
    <scope>NUCLEOTIDE SEQUENCE [LARGE SCALE GENOMIC DNA]</scope>
    <source>
        <strain evidence="5 6">NBRC111894</strain>
    </source>
</reference>
<feature type="transmembrane region" description="Helical" evidence="3">
    <location>
        <begin position="218"/>
        <end position="239"/>
    </location>
</feature>
<organism evidence="5 6">
    <name type="scientific">Sporolactobacillus inulinus</name>
    <dbReference type="NCBI Taxonomy" id="2078"/>
    <lineage>
        <taxon>Bacteria</taxon>
        <taxon>Bacillati</taxon>
        <taxon>Bacillota</taxon>
        <taxon>Bacilli</taxon>
        <taxon>Bacillales</taxon>
        <taxon>Sporolactobacillaceae</taxon>
        <taxon>Sporolactobacillus</taxon>
    </lineage>
</organism>
<dbReference type="PANTHER" id="PTHR37312:SF1">
    <property type="entry name" value="MEMBRANE-BOUND ACYLTRANSFERASE YKRP-RELATED"/>
    <property type="match status" value="1"/>
</dbReference>
<feature type="domain" description="Acyltransferase 3" evidence="4">
    <location>
        <begin position="41"/>
        <end position="343"/>
    </location>
</feature>
<sequence length="365" mass="42597">MLFSIGSSIDDNTEFTARGNETDRITTGKGEKKKMTKVRDSYFDNAKFFLILLVVFGHSLTNLKSDIPVINSLYTFIFIFHMPAFILISGYFSKHFRKPGYVKNVVKKTLIPYFIFQVAYSYFYYMTGYEKIFKIDLVSPHWTLWFLVSILFWKLMIIPFSRLGKLGLPIAIMLGIAAGFFNTFETDFSASRTLAFFPFFYLGYLVKKEQFMQLLTRTSARVASVFVFICVFLACHYVFPNDLQDWVLHDSSYHTFGLSNLEGGITRLFVYGISFLTIFAFMALIPKKRFSFTALGKNTLYVYLLHGFFIKTMVLFPLYKNIEHLYQYSFLFTASLALCYLLASRPVRLFTEPFIEIRMPRLQQR</sequence>
<evidence type="ECO:0000256" key="3">
    <source>
        <dbReference type="SAM" id="Phobius"/>
    </source>
</evidence>
<evidence type="ECO:0000313" key="6">
    <source>
        <dbReference type="Proteomes" id="UP000319716"/>
    </source>
</evidence>
<feature type="transmembrane region" description="Helical" evidence="3">
    <location>
        <begin position="268"/>
        <end position="286"/>
    </location>
</feature>
<keyword evidence="3" id="KW-0812">Transmembrane</keyword>
<dbReference type="Proteomes" id="UP000319716">
    <property type="component" value="Unassembled WGS sequence"/>
</dbReference>
<dbReference type="AlphaFoldDB" id="A0A4Y1Z8S3"/>
<evidence type="ECO:0000256" key="1">
    <source>
        <dbReference type="ARBA" id="ARBA00004370"/>
    </source>
</evidence>